<evidence type="ECO:0000313" key="9">
    <source>
        <dbReference type="Proteomes" id="UP000335636"/>
    </source>
</evidence>
<dbReference type="Proteomes" id="UP000335636">
    <property type="component" value="Unassembled WGS sequence"/>
</dbReference>
<dbReference type="InterPro" id="IPR036420">
    <property type="entry name" value="BRCT_dom_sf"/>
</dbReference>
<dbReference type="InterPro" id="IPR043519">
    <property type="entry name" value="NT_sf"/>
</dbReference>
<proteinExistence type="inferred from homology"/>
<dbReference type="AlphaFoldDB" id="A0A5E4CH10"/>
<dbReference type="GO" id="GO:0003912">
    <property type="term" value="F:DNA nucleotidylexotransferase activity"/>
    <property type="evidence" value="ECO:0007669"/>
    <property type="project" value="TreeGrafter"/>
</dbReference>
<protein>
    <recommendedName>
        <fullName evidence="6">DNA-directed DNA polymerase X domain-containing protein</fullName>
    </recommendedName>
</protein>
<evidence type="ECO:0000259" key="6">
    <source>
        <dbReference type="SMART" id="SM00483"/>
    </source>
</evidence>
<dbReference type="EMBL" id="WJEC01000167">
    <property type="protein sequence ID" value="KAF7485013.1"/>
    <property type="molecule type" value="Genomic_DNA"/>
</dbReference>
<evidence type="ECO:0000313" key="8">
    <source>
        <dbReference type="EMBL" id="VTJ81108.1"/>
    </source>
</evidence>
<dbReference type="SUPFAM" id="SSF81301">
    <property type="entry name" value="Nucleotidyltransferase"/>
    <property type="match status" value="1"/>
</dbReference>
<dbReference type="Gene3D" id="1.10.150.110">
    <property type="entry name" value="DNA polymerase beta, N-terminal domain-like"/>
    <property type="match status" value="1"/>
</dbReference>
<dbReference type="PIRSF" id="PIRSF000817">
    <property type="entry name" value="DNA_NT"/>
    <property type="match status" value="1"/>
</dbReference>
<keyword evidence="4 5" id="KW-0460">Magnesium</keyword>
<dbReference type="SMART" id="SM00483">
    <property type="entry name" value="POLXc"/>
    <property type="match status" value="1"/>
</dbReference>
<dbReference type="InterPro" id="IPR037160">
    <property type="entry name" value="DNA_Pol_thumb_sf"/>
</dbReference>
<dbReference type="SUPFAM" id="SSF47802">
    <property type="entry name" value="DNA polymerase beta, N-terminal domain-like"/>
    <property type="match status" value="1"/>
</dbReference>
<dbReference type="GO" id="GO:0006303">
    <property type="term" value="P:double-strand break repair via nonhomologous end joining"/>
    <property type="evidence" value="ECO:0007669"/>
    <property type="project" value="TreeGrafter"/>
</dbReference>
<dbReference type="Proteomes" id="UP000662637">
    <property type="component" value="Unassembled WGS sequence"/>
</dbReference>
<dbReference type="GO" id="GO:0003677">
    <property type="term" value="F:DNA binding"/>
    <property type="evidence" value="ECO:0007669"/>
    <property type="project" value="UniProtKB-UniRule"/>
</dbReference>
<evidence type="ECO:0000256" key="3">
    <source>
        <dbReference type="ARBA" id="ARBA00063935"/>
    </source>
</evidence>
<evidence type="ECO:0000313" key="7">
    <source>
        <dbReference type="EMBL" id="KAF7485013.1"/>
    </source>
</evidence>
<dbReference type="FunFam" id="1.10.150.110:FF:000003">
    <property type="entry name" value="DNA polymerase mu"/>
    <property type="match status" value="1"/>
</dbReference>
<dbReference type="InterPro" id="IPR022312">
    <property type="entry name" value="DNA_pol_X"/>
</dbReference>
<accession>A0A5E4CH10</accession>
<dbReference type="Pfam" id="PF14791">
    <property type="entry name" value="DNA_pol_B_thumb"/>
    <property type="match status" value="1"/>
</dbReference>
<keyword evidence="9" id="KW-1185">Reference proteome</keyword>
<dbReference type="GO" id="GO:0046872">
    <property type="term" value="F:metal ion binding"/>
    <property type="evidence" value="ECO:0007669"/>
    <property type="project" value="UniProtKB-UniRule"/>
</dbReference>
<dbReference type="InterPro" id="IPR001726">
    <property type="entry name" value="TdT/Mu"/>
</dbReference>
<evidence type="ECO:0000256" key="4">
    <source>
        <dbReference type="PIRNR" id="PIRNR000817"/>
    </source>
</evidence>
<dbReference type="PANTHER" id="PTHR11276">
    <property type="entry name" value="DNA POLYMERASE TYPE-X FAMILY MEMBER"/>
    <property type="match status" value="1"/>
</dbReference>
<evidence type="ECO:0000256" key="5">
    <source>
        <dbReference type="PIRSR" id="PIRSR000817-1"/>
    </source>
</evidence>
<comment type="similarity">
    <text evidence="4">Belongs to the DNA polymerase type-X family.</text>
</comment>
<keyword evidence="4" id="KW-0539">Nucleus</keyword>
<dbReference type="InterPro" id="IPR002054">
    <property type="entry name" value="DNA-dir_DNA_pol_X"/>
</dbReference>
<organism evidence="8 9">
    <name type="scientific">Marmota monax</name>
    <name type="common">Woodchuck</name>
    <dbReference type="NCBI Taxonomy" id="9995"/>
    <lineage>
        <taxon>Eukaryota</taxon>
        <taxon>Metazoa</taxon>
        <taxon>Chordata</taxon>
        <taxon>Craniata</taxon>
        <taxon>Vertebrata</taxon>
        <taxon>Euteleostomi</taxon>
        <taxon>Mammalia</taxon>
        <taxon>Eutheria</taxon>
        <taxon>Euarchontoglires</taxon>
        <taxon>Glires</taxon>
        <taxon>Rodentia</taxon>
        <taxon>Sciuromorpha</taxon>
        <taxon>Sciuridae</taxon>
        <taxon>Xerinae</taxon>
        <taxon>Marmotini</taxon>
        <taxon>Marmota</taxon>
    </lineage>
</organism>
<name>A0A5E4CH10_MARMO</name>
<dbReference type="Gene3D" id="3.30.210.10">
    <property type="entry name" value="DNA polymerase, thumb domain"/>
    <property type="match status" value="1"/>
</dbReference>
<sequence length="339" mass="38864">MWFSSKGMSLDMATLSRKSQEDSGVDAENNSGSDVLEWLQVQNIKASSQLELLDISWLIECMGAGRPVETTGKHQLVVRRDSPDHSNSDPQRIPPPAVQTISQYACQRRTTLNNCNRVFTDAFDVLAENYEFRENESCSVVFMRAASVLKSLPFTIISMKDLEGIPCLEGKAKSIIEEIIEDGESSEVKAVLNDERYKSFKGLLLYCDLVESTFEKLKTPSRKVDALDHFQKCFLILKLHHQRVDSDKASQQGGKNWKAIRVDLVMCPYERRAFALLGWTGSRQFERDLRRYATHERKMILDNHALYDKTKRIFLKAESEEEIFAHLGLDYIEPWERNA</sequence>
<dbReference type="EMBL" id="CABDUW010001384">
    <property type="protein sequence ID" value="VTJ81108.1"/>
    <property type="molecule type" value="Genomic_DNA"/>
</dbReference>
<keyword evidence="2 4" id="KW-0548">Nucleotidyltransferase</keyword>
<feature type="binding site" evidence="5">
    <location>
        <position position="263"/>
    </location>
    <ligand>
        <name>Mg(2+)</name>
        <dbReference type="ChEBI" id="CHEBI:18420"/>
    </ligand>
</feature>
<comment type="subunit">
    <text evidence="3">Interacts with PRP19 and DNTTIP1. Forms a ternary complex with DNTTIP2 and core histone. Released from this complex by PCNA. Interacts with TRERF1.</text>
</comment>
<reference evidence="7" key="2">
    <citation type="submission" date="2020-08" db="EMBL/GenBank/DDBJ databases">
        <authorList>
            <person name="Shumante A."/>
            <person name="Zimin A.V."/>
            <person name="Puiu D."/>
            <person name="Salzberg S.L."/>
        </authorList>
    </citation>
    <scope>NUCLEOTIDE SEQUENCE</scope>
    <source>
        <strain evidence="7">WC2-LM</strain>
        <tissue evidence="7">Liver</tissue>
    </source>
</reference>
<dbReference type="Gene3D" id="3.40.50.10190">
    <property type="entry name" value="BRCT domain"/>
    <property type="match status" value="1"/>
</dbReference>
<keyword evidence="1 4" id="KW-0808">Transferase</keyword>
<dbReference type="FunFam" id="3.30.210.10:FF:000003">
    <property type="entry name" value="DNA nucleotidylexotransferase"/>
    <property type="match status" value="1"/>
</dbReference>
<dbReference type="PANTHER" id="PTHR11276:SF21">
    <property type="entry name" value="DNA NUCLEOTIDYLEXOTRANSFERASE"/>
    <property type="match status" value="1"/>
</dbReference>
<comment type="subcellular location">
    <subcellularLocation>
        <location evidence="4">Nucleus</location>
    </subcellularLocation>
</comment>
<evidence type="ECO:0000256" key="2">
    <source>
        <dbReference type="ARBA" id="ARBA00022695"/>
    </source>
</evidence>
<dbReference type="GO" id="GO:0005634">
    <property type="term" value="C:nucleus"/>
    <property type="evidence" value="ECO:0007669"/>
    <property type="project" value="UniProtKB-SubCell"/>
</dbReference>
<dbReference type="PRINTS" id="PR00871">
    <property type="entry name" value="DNAPOLXTDT"/>
</dbReference>
<dbReference type="GO" id="GO:0003887">
    <property type="term" value="F:DNA-directed DNA polymerase activity"/>
    <property type="evidence" value="ECO:0007669"/>
    <property type="project" value="UniProtKB-UniRule"/>
</dbReference>
<dbReference type="InterPro" id="IPR029398">
    <property type="entry name" value="PolB_thumb"/>
</dbReference>
<feature type="domain" description="DNA-directed DNA polymerase X" evidence="6">
    <location>
        <begin position="114"/>
        <end position="338"/>
    </location>
</feature>
<keyword evidence="4 5" id="KW-0479">Metal-binding</keyword>
<gene>
    <name evidence="7" type="ORF">GHT09_003442</name>
    <name evidence="8" type="ORF">MONAX_5E029546</name>
</gene>
<comment type="cofactor">
    <cofactor evidence="5">
        <name>Mg(2+)</name>
        <dbReference type="ChEBI" id="CHEBI:18420"/>
    </cofactor>
</comment>
<evidence type="ECO:0000256" key="1">
    <source>
        <dbReference type="ARBA" id="ARBA00022679"/>
    </source>
</evidence>
<dbReference type="InterPro" id="IPR027421">
    <property type="entry name" value="DNA_pol_lamdba_lyase_dom_sf"/>
</dbReference>
<dbReference type="PRINTS" id="PR00869">
    <property type="entry name" value="DNAPOLX"/>
</dbReference>
<reference evidence="8 9" key="1">
    <citation type="submission" date="2019-04" db="EMBL/GenBank/DDBJ databases">
        <authorList>
            <person name="Alioto T."/>
            <person name="Alioto T."/>
        </authorList>
    </citation>
    <scope>NUCLEOTIDE SEQUENCE [LARGE SCALE GENOMIC DNA]</scope>
</reference>